<name>A0A370TP51_9HELO</name>
<evidence type="ECO:0000313" key="3">
    <source>
        <dbReference type="Proteomes" id="UP000254866"/>
    </source>
</evidence>
<dbReference type="AlphaFoldDB" id="A0A370TP51"/>
<feature type="compositionally biased region" description="Low complexity" evidence="1">
    <location>
        <begin position="66"/>
        <end position="75"/>
    </location>
</feature>
<accession>A0A370TP51</accession>
<feature type="region of interest" description="Disordered" evidence="1">
    <location>
        <begin position="123"/>
        <end position="177"/>
    </location>
</feature>
<reference evidence="2 3" key="1">
    <citation type="journal article" date="2018" name="IMA Fungus">
        <title>IMA Genome-F 9: Draft genome sequence of Annulohypoxylon stygium, Aspergillus mulundensis, Berkeleyomyces basicola (syn. Thielaviopsis basicola), Ceratocystis smalleyi, two Cercospora beticola strains, Coleophoma cylindrospora, Fusarium fracticaudum, Phialophora cf. hyalina, and Morchella septimelata.</title>
        <authorList>
            <person name="Wingfield B.D."/>
            <person name="Bills G.F."/>
            <person name="Dong Y."/>
            <person name="Huang W."/>
            <person name="Nel W.J."/>
            <person name="Swalarsk-Parry B.S."/>
            <person name="Vaghefi N."/>
            <person name="Wilken P.M."/>
            <person name="An Z."/>
            <person name="de Beer Z.W."/>
            <person name="De Vos L."/>
            <person name="Chen L."/>
            <person name="Duong T.A."/>
            <person name="Gao Y."/>
            <person name="Hammerbacher A."/>
            <person name="Kikkert J.R."/>
            <person name="Li Y."/>
            <person name="Li H."/>
            <person name="Li K."/>
            <person name="Li Q."/>
            <person name="Liu X."/>
            <person name="Ma X."/>
            <person name="Naidoo K."/>
            <person name="Pethybridge S.J."/>
            <person name="Sun J."/>
            <person name="Steenkamp E.T."/>
            <person name="van der Nest M.A."/>
            <person name="van Wyk S."/>
            <person name="Wingfield M.J."/>
            <person name="Xiong C."/>
            <person name="Yue Q."/>
            <person name="Zhang X."/>
        </authorList>
    </citation>
    <scope>NUCLEOTIDE SEQUENCE [LARGE SCALE GENOMIC DNA]</scope>
    <source>
        <strain evidence="2 3">BP 5553</strain>
    </source>
</reference>
<feature type="region of interest" description="Disordered" evidence="1">
    <location>
        <begin position="1"/>
        <end position="24"/>
    </location>
</feature>
<feature type="compositionally biased region" description="Basic and acidic residues" evidence="1">
    <location>
        <begin position="50"/>
        <end position="65"/>
    </location>
</feature>
<organism evidence="2 3">
    <name type="scientific">Venustampulla echinocandica</name>
    <dbReference type="NCBI Taxonomy" id="2656787"/>
    <lineage>
        <taxon>Eukaryota</taxon>
        <taxon>Fungi</taxon>
        <taxon>Dikarya</taxon>
        <taxon>Ascomycota</taxon>
        <taxon>Pezizomycotina</taxon>
        <taxon>Leotiomycetes</taxon>
        <taxon>Helotiales</taxon>
        <taxon>Pleuroascaceae</taxon>
        <taxon>Venustampulla</taxon>
    </lineage>
</organism>
<evidence type="ECO:0000313" key="2">
    <source>
        <dbReference type="EMBL" id="RDL37295.1"/>
    </source>
</evidence>
<feature type="compositionally biased region" description="Basic and acidic residues" evidence="1">
    <location>
        <begin position="82"/>
        <end position="93"/>
    </location>
</feature>
<feature type="compositionally biased region" description="Polar residues" evidence="1">
    <location>
        <begin position="1"/>
        <end position="13"/>
    </location>
</feature>
<gene>
    <name evidence="2" type="ORF">BP5553_04728</name>
</gene>
<feature type="region of interest" description="Disordered" evidence="1">
    <location>
        <begin position="355"/>
        <end position="378"/>
    </location>
</feature>
<comment type="caution">
    <text evidence="2">The sequence shown here is derived from an EMBL/GenBank/DDBJ whole genome shotgun (WGS) entry which is preliminary data.</text>
</comment>
<proteinExistence type="predicted"/>
<dbReference type="GeneID" id="43597577"/>
<feature type="region of interest" description="Disordered" evidence="1">
    <location>
        <begin position="50"/>
        <end position="93"/>
    </location>
</feature>
<protein>
    <submittedName>
        <fullName evidence="2">Uncharacterized protein</fullName>
    </submittedName>
</protein>
<dbReference type="RefSeq" id="XP_031869951.1">
    <property type="nucleotide sequence ID" value="XM_032013351.1"/>
</dbReference>
<evidence type="ECO:0000256" key="1">
    <source>
        <dbReference type="SAM" id="MobiDB-lite"/>
    </source>
</evidence>
<keyword evidence="3" id="KW-1185">Reference proteome</keyword>
<dbReference type="Proteomes" id="UP000254866">
    <property type="component" value="Unassembled WGS sequence"/>
</dbReference>
<dbReference type="EMBL" id="NPIC01000003">
    <property type="protein sequence ID" value="RDL37295.1"/>
    <property type="molecule type" value="Genomic_DNA"/>
</dbReference>
<sequence>MSPFISPTPSNLQVEPILGTKGQGRDELTIRIEQQRAKIRALEIAAEEWNQRREREAREARDQARGEAAARASEQMQLLARQQDDQRRREREARDRACLLAHERHEAAAKAKKVQEAEERKLAKLRKTDQKQALRVQKEQERRLREEQRVATQRSREEKQLLRDQEDDQRRLDRQAQDEAEGRIVAFDGVLPSFLDEEYQYMKQASTTFPEKITSDIQMRCMRDYQKAISNASRRLPCGLCRGQFQEDEISVVVDYSILDSWPNHYIPLEIRDAFITLGSKLSSTDIPVEDERESYVILLQDGLFENELDTEVEDAEPGNVLSGSFFSDLQGQYLNSTLATLASLQAILQEQSSGYSQPKEDGAIDAQDDAEGAPNDSSRLPAFTDSNYFTAAFFTLFPFNIGGHLGDVILYYSDLATSLNTSLLSIRVPPRTESPIGRLHLRGPLYDSIASGSKLTLYISGHLPKRKVRRSTSFPLSTMHLLGQIWTISHCSGRSTQSVKKVT</sequence>
<dbReference type="OrthoDB" id="432234at2759"/>